<keyword evidence="3 10" id="KW-1134">Transmembrane beta strand</keyword>
<comment type="caution">
    <text evidence="13">The sequence shown here is derived from an EMBL/GenBank/DDBJ whole genome shotgun (WGS) entry which is preliminary data.</text>
</comment>
<keyword evidence="8 13" id="KW-0675">Receptor</keyword>
<feature type="short sequence motif" description="TonB C-terminal box" evidence="11">
    <location>
        <begin position="275"/>
        <end position="292"/>
    </location>
</feature>
<dbReference type="EMBL" id="JADOEL010000012">
    <property type="protein sequence ID" value="MBF8178881.1"/>
    <property type="molecule type" value="Genomic_DNA"/>
</dbReference>
<feature type="non-terminal residue" evidence="13">
    <location>
        <position position="1"/>
    </location>
</feature>
<proteinExistence type="inferred from homology"/>
<dbReference type="InterPro" id="IPR010917">
    <property type="entry name" value="TonB_rcpt_CS"/>
</dbReference>
<dbReference type="SUPFAM" id="SSF56935">
    <property type="entry name" value="Porins"/>
    <property type="match status" value="1"/>
</dbReference>
<keyword evidence="9 10" id="KW-0998">Cell outer membrane</keyword>
<sequence>GGGGGGGGGAGTFNIRTLNFNQQTHVDTFSAEAAYKINDISGITAGAGWVSQRRDDGGSDQSTPIAALSGYIDVDPAWRLKGGLSRKARAPSLTQLYESARGNPNLKMEESTTAEVGVVWKAGTQTTVDATVFNSAIRNFIQPDSNSIQQNQDRFRNTGLELLARTAVGKGTISAGYTYLSAKNLVNAESRTLQYLPRHRLTLDAWQPLTDKLSLFGSLLYVTDQTYYSRTGTLRSAELPSYVLANTRMSYDVDKKTQLYVGIDNLFDRDYATAYGFPQPGRSAYAGLRVRF</sequence>
<evidence type="ECO:0000256" key="6">
    <source>
        <dbReference type="ARBA" id="ARBA00023077"/>
    </source>
</evidence>
<evidence type="ECO:0000256" key="2">
    <source>
        <dbReference type="ARBA" id="ARBA00022448"/>
    </source>
</evidence>
<keyword evidence="6" id="KW-0798">TonB box</keyword>
<evidence type="ECO:0000256" key="5">
    <source>
        <dbReference type="ARBA" id="ARBA00022729"/>
    </source>
</evidence>
<keyword evidence="14" id="KW-1185">Reference proteome</keyword>
<organism evidence="13 14">
    <name type="scientific">Herminiimonas contaminans</name>
    <dbReference type="NCBI Taxonomy" id="1111140"/>
    <lineage>
        <taxon>Bacteria</taxon>
        <taxon>Pseudomonadati</taxon>
        <taxon>Pseudomonadota</taxon>
        <taxon>Betaproteobacteria</taxon>
        <taxon>Burkholderiales</taxon>
        <taxon>Oxalobacteraceae</taxon>
        <taxon>Herminiimonas</taxon>
    </lineage>
</organism>
<keyword evidence="5" id="KW-0732">Signal</keyword>
<evidence type="ECO:0000256" key="10">
    <source>
        <dbReference type="PROSITE-ProRule" id="PRU01360"/>
    </source>
</evidence>
<dbReference type="PROSITE" id="PS52016">
    <property type="entry name" value="TONB_DEPENDENT_REC_3"/>
    <property type="match status" value="1"/>
</dbReference>
<evidence type="ECO:0000256" key="3">
    <source>
        <dbReference type="ARBA" id="ARBA00022452"/>
    </source>
</evidence>
<accession>A0ABS0EVM5</accession>
<keyword evidence="4 10" id="KW-0812">Transmembrane</keyword>
<evidence type="ECO:0000256" key="4">
    <source>
        <dbReference type="ARBA" id="ARBA00022692"/>
    </source>
</evidence>
<keyword evidence="2 10" id="KW-0813">Transport</keyword>
<evidence type="ECO:0000256" key="9">
    <source>
        <dbReference type="ARBA" id="ARBA00023237"/>
    </source>
</evidence>
<dbReference type="PANTHER" id="PTHR30069">
    <property type="entry name" value="TONB-DEPENDENT OUTER MEMBRANE RECEPTOR"/>
    <property type="match status" value="1"/>
</dbReference>
<dbReference type="PROSITE" id="PS01156">
    <property type="entry name" value="TONB_DEPENDENT_REC_2"/>
    <property type="match status" value="1"/>
</dbReference>
<gene>
    <name evidence="13" type="ORF">IXC47_14420</name>
</gene>
<evidence type="ECO:0000256" key="7">
    <source>
        <dbReference type="ARBA" id="ARBA00023136"/>
    </source>
</evidence>
<feature type="domain" description="TonB-dependent receptor-like beta-barrel" evidence="12">
    <location>
        <begin position="13"/>
        <end position="266"/>
    </location>
</feature>
<dbReference type="InterPro" id="IPR036942">
    <property type="entry name" value="Beta-barrel_TonB_sf"/>
</dbReference>
<name>A0ABS0EVM5_9BURK</name>
<dbReference type="Proteomes" id="UP000657372">
    <property type="component" value="Unassembled WGS sequence"/>
</dbReference>
<keyword evidence="7 10" id="KW-0472">Membrane</keyword>
<evidence type="ECO:0000256" key="1">
    <source>
        <dbReference type="ARBA" id="ARBA00004571"/>
    </source>
</evidence>
<evidence type="ECO:0000256" key="8">
    <source>
        <dbReference type="ARBA" id="ARBA00023170"/>
    </source>
</evidence>
<evidence type="ECO:0000313" key="14">
    <source>
        <dbReference type="Proteomes" id="UP000657372"/>
    </source>
</evidence>
<dbReference type="RefSeq" id="WP_195876065.1">
    <property type="nucleotide sequence ID" value="NZ_JADOEL010000012.1"/>
</dbReference>
<dbReference type="PANTHER" id="PTHR30069:SF29">
    <property type="entry name" value="HEMOGLOBIN AND HEMOGLOBIN-HAPTOGLOBIN-BINDING PROTEIN 1-RELATED"/>
    <property type="match status" value="1"/>
</dbReference>
<dbReference type="Gene3D" id="2.40.170.20">
    <property type="entry name" value="TonB-dependent receptor, beta-barrel domain"/>
    <property type="match status" value="1"/>
</dbReference>
<protein>
    <submittedName>
        <fullName evidence="13">TonB-dependent receptor</fullName>
    </submittedName>
</protein>
<evidence type="ECO:0000256" key="11">
    <source>
        <dbReference type="PROSITE-ProRule" id="PRU10144"/>
    </source>
</evidence>
<comment type="subcellular location">
    <subcellularLocation>
        <location evidence="1 10">Cell outer membrane</location>
        <topology evidence="1 10">Multi-pass membrane protein</topology>
    </subcellularLocation>
</comment>
<dbReference type="InterPro" id="IPR039426">
    <property type="entry name" value="TonB-dep_rcpt-like"/>
</dbReference>
<evidence type="ECO:0000313" key="13">
    <source>
        <dbReference type="EMBL" id="MBF8178881.1"/>
    </source>
</evidence>
<comment type="similarity">
    <text evidence="10">Belongs to the TonB-dependent receptor family.</text>
</comment>
<evidence type="ECO:0000259" key="12">
    <source>
        <dbReference type="Pfam" id="PF00593"/>
    </source>
</evidence>
<dbReference type="InterPro" id="IPR000531">
    <property type="entry name" value="Beta-barrel_TonB"/>
</dbReference>
<dbReference type="Pfam" id="PF00593">
    <property type="entry name" value="TonB_dep_Rec_b-barrel"/>
    <property type="match status" value="1"/>
</dbReference>
<reference evidence="13 14" key="1">
    <citation type="submission" date="2020-11" db="EMBL/GenBank/DDBJ databases">
        <title>WGS of Herminiimonas contaminans strain Marseille-Q4544 isolated from planarians Schmidtea mediterranea.</title>
        <authorList>
            <person name="Kangale L."/>
        </authorList>
    </citation>
    <scope>NUCLEOTIDE SEQUENCE [LARGE SCALE GENOMIC DNA]</scope>
    <source>
        <strain evidence="13 14">Marseille-Q4544</strain>
    </source>
</reference>